<proteinExistence type="predicted"/>
<accession>A0AAU8EFE1</accession>
<sequence>MTISRKTIADLVALPVETVNVLLEAGWTLQLSNKAPARFEQPVGADGPRIMPAIEVPMIEERDSREVAREVLDSVGARLAPKRGRQR</sequence>
<reference evidence="1" key="1">
    <citation type="submission" date="2024-06" db="EMBL/GenBank/DDBJ databases">
        <authorList>
            <person name="Logan R."/>
            <person name="Biratu M.A."/>
            <person name="Chestnut P.R."/>
            <person name="Colombo E.M."/>
            <person name="Cuello R.A."/>
            <person name="Duno H.C."/>
            <person name="Karki J."/>
            <person name="Magloire W.D."/>
            <person name="Pozar I.R."/>
            <person name="Rearick M.C."/>
            <person name="Reed J.M."/>
            <person name="Waterman M.J.F."/>
        </authorList>
    </citation>
    <scope>NUCLEOTIDE SEQUENCE</scope>
</reference>
<protein>
    <recommendedName>
        <fullName evidence="2">DNA-binding protein</fullName>
    </recommendedName>
</protein>
<organism evidence="1">
    <name type="scientific">Microbacterium phage Judebell</name>
    <dbReference type="NCBI Taxonomy" id="3230835"/>
    <lineage>
        <taxon>Viruses</taxon>
        <taxon>Duplodnaviria</taxon>
        <taxon>Heunggongvirae</taxon>
        <taxon>Uroviricota</taxon>
        <taxon>Caudoviricetes</taxon>
        <taxon>Squashvirus</taxon>
    </lineage>
</organism>
<evidence type="ECO:0000313" key="1">
    <source>
        <dbReference type="EMBL" id="XCG97277.1"/>
    </source>
</evidence>
<name>A0AAU8EFE1_9CAUD</name>
<dbReference type="EMBL" id="PP946909">
    <property type="protein sequence ID" value="XCG97277.1"/>
    <property type="molecule type" value="Genomic_DNA"/>
</dbReference>
<evidence type="ECO:0008006" key="2">
    <source>
        <dbReference type="Google" id="ProtNLM"/>
    </source>
</evidence>